<dbReference type="Pfam" id="PF01824">
    <property type="entry name" value="MatK_N"/>
    <property type="match status" value="1"/>
</dbReference>
<feature type="domain" description="Maturase MatK N-terminal" evidence="1">
    <location>
        <begin position="2"/>
        <end position="38"/>
    </location>
</feature>
<reference evidence="2" key="1">
    <citation type="submission" date="2018-08" db="EMBL/GenBank/DDBJ databases">
        <authorList>
            <person name="Rossello M."/>
        </authorList>
    </citation>
    <scope>NUCLEOTIDE SEQUENCE [LARGE SCALE GENOMIC DNA]</scope>
    <source>
        <strain evidence="2">cv. Chinese Spring</strain>
    </source>
</reference>
<dbReference type="Proteomes" id="UP000019116">
    <property type="component" value="Chromosome 4A"/>
</dbReference>
<dbReference type="Gramene" id="TraesCS4A03G0390900.1">
    <property type="protein sequence ID" value="TraesCS4A03G0390900.1.CDS"/>
    <property type="gene ID" value="TraesCS4A03G0390900"/>
</dbReference>
<name>A0A3B6HUB2_WHEAT</name>
<dbReference type="STRING" id="4565.A0A3B6HUB2"/>
<keyword evidence="3" id="KW-1185">Reference proteome</keyword>
<dbReference type="Gramene" id="TraesCS4A02G154400.1">
    <property type="protein sequence ID" value="TraesCS4A02G154400.1"/>
    <property type="gene ID" value="TraesCS4A02G154400"/>
</dbReference>
<accession>A0A3B6HUB2</accession>
<evidence type="ECO:0000313" key="2">
    <source>
        <dbReference type="EnsemblPlants" id="TraesCS4A02G154400.1"/>
    </source>
</evidence>
<dbReference type="InterPro" id="IPR024942">
    <property type="entry name" value="Maturase_MatK_N"/>
</dbReference>
<organism evidence="2">
    <name type="scientific">Triticum aestivum</name>
    <name type="common">Wheat</name>
    <dbReference type="NCBI Taxonomy" id="4565"/>
    <lineage>
        <taxon>Eukaryota</taxon>
        <taxon>Viridiplantae</taxon>
        <taxon>Streptophyta</taxon>
        <taxon>Embryophyta</taxon>
        <taxon>Tracheophyta</taxon>
        <taxon>Spermatophyta</taxon>
        <taxon>Magnoliopsida</taxon>
        <taxon>Liliopsida</taxon>
        <taxon>Poales</taxon>
        <taxon>Poaceae</taxon>
        <taxon>BOP clade</taxon>
        <taxon>Pooideae</taxon>
        <taxon>Triticodae</taxon>
        <taxon>Triticeae</taxon>
        <taxon>Triticinae</taxon>
        <taxon>Triticum</taxon>
    </lineage>
</organism>
<evidence type="ECO:0000313" key="3">
    <source>
        <dbReference type="Proteomes" id="UP000019116"/>
    </source>
</evidence>
<proteinExistence type="predicted"/>
<sequence length="71" mass="8723">MKMEHFGIMYPGFSRKTLWFFMDPLMHYVRYQGNSCIKRHFFEEEMEMCTKKFFVSKELNAGEFISNRYSN</sequence>
<protein>
    <recommendedName>
        <fullName evidence="1">Maturase MatK N-terminal domain-containing protein</fullName>
    </recommendedName>
</protein>
<dbReference type="EnsemblPlants" id="TraesCS4A02G154400.1">
    <property type="protein sequence ID" value="TraesCS4A02G154400.1"/>
    <property type="gene ID" value="TraesCS4A02G154400"/>
</dbReference>
<evidence type="ECO:0000259" key="1">
    <source>
        <dbReference type="Pfam" id="PF01824"/>
    </source>
</evidence>
<dbReference type="AlphaFoldDB" id="A0A3B6HUB2"/>
<reference evidence="2" key="2">
    <citation type="submission" date="2018-10" db="UniProtKB">
        <authorList>
            <consortium name="EnsemblPlants"/>
        </authorList>
    </citation>
    <scope>IDENTIFICATION</scope>
</reference>